<evidence type="ECO:0000313" key="5">
    <source>
        <dbReference type="EMBL" id="ELU18645.1"/>
    </source>
</evidence>
<dbReference type="GO" id="GO:0034237">
    <property type="term" value="F:protein kinase A regulatory subunit binding"/>
    <property type="evidence" value="ECO:0007669"/>
    <property type="project" value="TreeGrafter"/>
</dbReference>
<dbReference type="EMBL" id="KB291800">
    <property type="protein sequence ID" value="ELU18645.1"/>
    <property type="molecule type" value="Genomic_DNA"/>
</dbReference>
<reference evidence="5 7" key="2">
    <citation type="journal article" date="2013" name="Nature">
        <title>Insights into bilaterian evolution from three spiralian genomes.</title>
        <authorList>
            <person name="Simakov O."/>
            <person name="Marletaz F."/>
            <person name="Cho S.J."/>
            <person name="Edsinger-Gonzales E."/>
            <person name="Havlak P."/>
            <person name="Hellsten U."/>
            <person name="Kuo D.H."/>
            <person name="Larsson T."/>
            <person name="Lv J."/>
            <person name="Arendt D."/>
            <person name="Savage R."/>
            <person name="Osoegawa K."/>
            <person name="de Jong P."/>
            <person name="Grimwood J."/>
            <person name="Chapman J.A."/>
            <person name="Shapiro H."/>
            <person name="Aerts A."/>
            <person name="Otillar R.P."/>
            <person name="Terry A.Y."/>
            <person name="Boore J.L."/>
            <person name="Grigoriev I.V."/>
            <person name="Lindberg D.R."/>
            <person name="Seaver E.C."/>
            <person name="Weisblat D.A."/>
            <person name="Putnam N.H."/>
            <person name="Rokhsar D.S."/>
        </authorList>
    </citation>
    <scope>NUCLEOTIDE SEQUENCE</scope>
    <source>
        <strain evidence="5 7">I ESC-2004</strain>
    </source>
</reference>
<evidence type="ECO:0000313" key="7">
    <source>
        <dbReference type="Proteomes" id="UP000014760"/>
    </source>
</evidence>
<organism evidence="5">
    <name type="scientific">Capitella teleta</name>
    <name type="common">Polychaete worm</name>
    <dbReference type="NCBI Taxonomy" id="283909"/>
    <lineage>
        <taxon>Eukaryota</taxon>
        <taxon>Metazoa</taxon>
        <taxon>Spiralia</taxon>
        <taxon>Lophotrochozoa</taxon>
        <taxon>Annelida</taxon>
        <taxon>Polychaeta</taxon>
        <taxon>Sedentaria</taxon>
        <taxon>Scolecida</taxon>
        <taxon>Capitellidae</taxon>
        <taxon>Capitella</taxon>
    </lineage>
</organism>
<reference evidence="7" key="1">
    <citation type="submission" date="2012-12" db="EMBL/GenBank/DDBJ databases">
        <authorList>
            <person name="Hellsten U."/>
            <person name="Grimwood J."/>
            <person name="Chapman J.A."/>
            <person name="Shapiro H."/>
            <person name="Aerts A."/>
            <person name="Otillar R.P."/>
            <person name="Terry A.Y."/>
            <person name="Boore J.L."/>
            <person name="Simakov O."/>
            <person name="Marletaz F."/>
            <person name="Cho S.-J."/>
            <person name="Edsinger-Gonzales E."/>
            <person name="Havlak P."/>
            <person name="Kuo D.-H."/>
            <person name="Larsson T."/>
            <person name="Lv J."/>
            <person name="Arendt D."/>
            <person name="Savage R."/>
            <person name="Osoegawa K."/>
            <person name="de Jong P."/>
            <person name="Lindberg D.R."/>
            <person name="Seaver E.C."/>
            <person name="Weisblat D.A."/>
            <person name="Putnam N.H."/>
            <person name="Grigoriev I.V."/>
            <person name="Rokhsar D.S."/>
        </authorList>
    </citation>
    <scope>NUCLEOTIDE SEQUENCE</scope>
    <source>
        <strain evidence="7">I ESC-2004</strain>
    </source>
</reference>
<keyword evidence="7" id="KW-1185">Reference proteome</keyword>
<comment type="similarity">
    <text evidence="2">Belongs to the PRRC1 family.</text>
</comment>
<dbReference type="FunFam" id="3.90.950.10:FF:000017">
    <property type="entry name" value="Protein PRRC1-B"/>
    <property type="match status" value="1"/>
</dbReference>
<dbReference type="InterPro" id="IPR026534">
    <property type="entry name" value="PRRC1"/>
</dbReference>
<dbReference type="EMBL" id="AMQN01003727">
    <property type="status" value="NOT_ANNOTATED_CDS"/>
    <property type="molecule type" value="Genomic_DNA"/>
</dbReference>
<protein>
    <recommendedName>
        <fullName evidence="4">Non-canonical purine NTP phosphatase/PRRC1 domain-containing protein</fullName>
    </recommendedName>
</protein>
<evidence type="ECO:0000256" key="1">
    <source>
        <dbReference type="ARBA" id="ARBA00004555"/>
    </source>
</evidence>
<feature type="domain" description="Non-canonical purine NTP phosphatase/PRRC1" evidence="4">
    <location>
        <begin position="17"/>
        <end position="107"/>
    </location>
</feature>
<evidence type="ECO:0000313" key="6">
    <source>
        <dbReference type="EnsemblMetazoa" id="CapteP179604"/>
    </source>
</evidence>
<dbReference type="PANTHER" id="PTHR23276">
    <property type="entry name" value="PROTEIN PRRC1"/>
    <property type="match status" value="1"/>
</dbReference>
<dbReference type="OMA" id="TENWFEM"/>
<dbReference type="Pfam" id="PF01931">
    <property type="entry name" value="NTPase_I-T"/>
    <property type="match status" value="1"/>
</dbReference>
<proteinExistence type="inferred from homology"/>
<evidence type="ECO:0000256" key="2">
    <source>
        <dbReference type="ARBA" id="ARBA00010298"/>
    </source>
</evidence>
<reference evidence="6" key="3">
    <citation type="submission" date="2015-06" db="UniProtKB">
        <authorList>
            <consortium name="EnsemblMetazoa"/>
        </authorList>
    </citation>
    <scope>IDENTIFICATION</scope>
</reference>
<keyword evidence="3" id="KW-0333">Golgi apparatus</keyword>
<dbReference type="InterPro" id="IPR029001">
    <property type="entry name" value="ITPase-like_fam"/>
</dbReference>
<sequence length="198" mass="22087">MKEVIYSGGDIDIIVTSTKDAKVTAIRDAFQEVFGKATVTGMESQPNIAPQPVGYSAGLKGAEERIENLRRSNAVHEHQVVVSIENFIVEMLPDCWFDVACVLLKDPLHNIEIQVFSQSTPVHLDYVQMAQDATPTDYNLSWSGLSVTVGEMIERSDPRICRSDWHQHLSGVSRRQIITLAGKALASLYQRQRHAPQI</sequence>
<dbReference type="EnsemblMetazoa" id="CapteT179604">
    <property type="protein sequence ID" value="CapteP179604"/>
    <property type="gene ID" value="CapteG179604"/>
</dbReference>
<dbReference type="AlphaFoldDB" id="R7VMD4"/>
<name>R7VMD4_CAPTE</name>
<accession>R7VMD4</accession>
<dbReference type="STRING" id="283909.R7VMD4"/>
<dbReference type="HOGENOM" id="CLU_1379281_0_0_1"/>
<dbReference type="Gene3D" id="3.90.950.10">
    <property type="match status" value="1"/>
</dbReference>
<dbReference type="PANTHER" id="PTHR23276:SF2">
    <property type="entry name" value="PROTEIN PRRC1"/>
    <property type="match status" value="1"/>
</dbReference>
<dbReference type="OrthoDB" id="4968544at2759"/>
<evidence type="ECO:0000259" key="4">
    <source>
        <dbReference type="Pfam" id="PF01931"/>
    </source>
</evidence>
<comment type="subcellular location">
    <subcellularLocation>
        <location evidence="1">Golgi apparatus</location>
    </subcellularLocation>
</comment>
<gene>
    <name evidence="5" type="ORF">CAPTEDRAFT_179604</name>
</gene>
<dbReference type="InterPro" id="IPR026533">
    <property type="entry name" value="NTPase/PRRC1"/>
</dbReference>
<dbReference type="SUPFAM" id="SSF52972">
    <property type="entry name" value="ITPase-like"/>
    <property type="match status" value="1"/>
</dbReference>
<dbReference type="GO" id="GO:0005794">
    <property type="term" value="C:Golgi apparatus"/>
    <property type="evidence" value="ECO:0007669"/>
    <property type="project" value="UniProtKB-SubCell"/>
</dbReference>
<dbReference type="Proteomes" id="UP000014760">
    <property type="component" value="Unassembled WGS sequence"/>
</dbReference>
<evidence type="ECO:0000256" key="3">
    <source>
        <dbReference type="ARBA" id="ARBA00023034"/>
    </source>
</evidence>